<protein>
    <submittedName>
        <fullName evidence="1">DUF3795 domain-containing protein</fullName>
    </submittedName>
</protein>
<dbReference type="Pfam" id="PF12675">
    <property type="entry name" value="DUF3795"/>
    <property type="match status" value="1"/>
</dbReference>
<reference evidence="1" key="1">
    <citation type="submission" date="2022-09" db="EMBL/GenBank/DDBJ databases">
        <title>Culturomic study of gut microbiota in children with autism spectrum disorder.</title>
        <authorList>
            <person name="Efimov B.A."/>
            <person name="Chaplin A.V."/>
            <person name="Sokolova S.R."/>
            <person name="Pikina A.P."/>
            <person name="Korzhanova M."/>
            <person name="Belova V."/>
            <person name="Korostin D."/>
        </authorList>
    </citation>
    <scope>NUCLEOTIDE SEQUENCE</scope>
    <source>
        <strain evidence="1">ASD5510</strain>
    </source>
</reference>
<name>A0A9J6QNK3_9FIRM</name>
<dbReference type="AlphaFoldDB" id="A0A9J6QNK3"/>
<dbReference type="InterPro" id="IPR024227">
    <property type="entry name" value="DUF3795"/>
</dbReference>
<evidence type="ECO:0000313" key="1">
    <source>
        <dbReference type="EMBL" id="MCU7378968.1"/>
    </source>
</evidence>
<proteinExistence type="predicted"/>
<accession>A0A9J6QNK3</accession>
<organism evidence="1 2">
    <name type="scientific">Hominibacterium faecale</name>
    <dbReference type="NCBI Taxonomy" id="2839743"/>
    <lineage>
        <taxon>Bacteria</taxon>
        <taxon>Bacillati</taxon>
        <taxon>Bacillota</taxon>
        <taxon>Clostridia</taxon>
        <taxon>Peptostreptococcales</taxon>
        <taxon>Anaerovoracaceae</taxon>
        <taxon>Hominibacterium</taxon>
    </lineage>
</organism>
<keyword evidence="2" id="KW-1185">Reference proteome</keyword>
<dbReference type="Proteomes" id="UP001065549">
    <property type="component" value="Unassembled WGS sequence"/>
</dbReference>
<evidence type="ECO:0000313" key="2">
    <source>
        <dbReference type="Proteomes" id="UP001065549"/>
    </source>
</evidence>
<gene>
    <name evidence="1" type="ORF">OBO34_11435</name>
</gene>
<dbReference type="EMBL" id="JAOSHN010000004">
    <property type="protein sequence ID" value="MCU7378968.1"/>
    <property type="molecule type" value="Genomic_DNA"/>
</dbReference>
<sequence>MKMPAKNIDPIMFAPCGMNCKVCYKHCHHKKPCAGCLNSDNGKPEHCRKCKIKDCIKEKGLSYCFECFDYPCKLIKNLEKSYKRYQASLMENSKFVRKYGLETFMEQQKEKYICSKCGGIISIHDRECSECQEKMDDET</sequence>
<comment type="caution">
    <text evidence="1">The sequence shown here is derived from an EMBL/GenBank/DDBJ whole genome shotgun (WGS) entry which is preliminary data.</text>
</comment>